<evidence type="ECO:0000259" key="6">
    <source>
        <dbReference type="Pfam" id="PF13186"/>
    </source>
</evidence>
<dbReference type="GO" id="GO:0003824">
    <property type="term" value="F:catalytic activity"/>
    <property type="evidence" value="ECO:0007669"/>
    <property type="project" value="InterPro"/>
</dbReference>
<evidence type="ECO:0000256" key="3">
    <source>
        <dbReference type="ARBA" id="ARBA00023004"/>
    </source>
</evidence>
<dbReference type="AlphaFoldDB" id="A0A6G4X819"/>
<organism evidence="7 8">
    <name type="scientific">Streptomyces boncukensis</name>
    <dbReference type="NCBI Taxonomy" id="2711219"/>
    <lineage>
        <taxon>Bacteria</taxon>
        <taxon>Bacillati</taxon>
        <taxon>Actinomycetota</taxon>
        <taxon>Actinomycetes</taxon>
        <taxon>Kitasatosporales</taxon>
        <taxon>Streptomycetaceae</taxon>
        <taxon>Streptomyces</taxon>
    </lineage>
</organism>
<dbReference type="Gene3D" id="3.20.20.70">
    <property type="entry name" value="Aldolase class I"/>
    <property type="match status" value="1"/>
</dbReference>
<keyword evidence="2" id="KW-0479">Metal-binding</keyword>
<dbReference type="SFLD" id="SFLDG01386">
    <property type="entry name" value="main_SPASM_domain-containing"/>
    <property type="match status" value="1"/>
</dbReference>
<dbReference type="InterPro" id="IPR023885">
    <property type="entry name" value="4Fe4S-binding_SPASM_dom"/>
</dbReference>
<dbReference type="Pfam" id="PF04055">
    <property type="entry name" value="Radical_SAM"/>
    <property type="match status" value="1"/>
</dbReference>
<evidence type="ECO:0000313" key="7">
    <source>
        <dbReference type="EMBL" id="NGO72811.1"/>
    </source>
</evidence>
<dbReference type="InterPro" id="IPR007197">
    <property type="entry name" value="rSAM"/>
</dbReference>
<reference evidence="7 8" key="1">
    <citation type="submission" date="2020-02" db="EMBL/GenBank/DDBJ databases">
        <title>Whole-genome analyses of novel actinobacteria.</title>
        <authorList>
            <person name="Sahin N."/>
            <person name="Tatar D."/>
        </authorList>
    </citation>
    <scope>NUCLEOTIDE SEQUENCE [LARGE SCALE GENOMIC DNA]</scope>
    <source>
        <strain evidence="7 8">SB3404</strain>
    </source>
</reference>
<evidence type="ECO:0000256" key="1">
    <source>
        <dbReference type="ARBA" id="ARBA00022691"/>
    </source>
</evidence>
<evidence type="ECO:0000259" key="5">
    <source>
        <dbReference type="Pfam" id="PF04055"/>
    </source>
</evidence>
<evidence type="ECO:0000313" key="8">
    <source>
        <dbReference type="Proteomes" id="UP000477722"/>
    </source>
</evidence>
<dbReference type="Pfam" id="PF13186">
    <property type="entry name" value="SPASM"/>
    <property type="match status" value="1"/>
</dbReference>
<dbReference type="InterPro" id="IPR058240">
    <property type="entry name" value="rSAM_sf"/>
</dbReference>
<dbReference type="InterPro" id="IPR013785">
    <property type="entry name" value="Aldolase_TIM"/>
</dbReference>
<dbReference type="Proteomes" id="UP000477722">
    <property type="component" value="Unassembled WGS sequence"/>
</dbReference>
<evidence type="ECO:0000256" key="2">
    <source>
        <dbReference type="ARBA" id="ARBA00022723"/>
    </source>
</evidence>
<keyword evidence="1" id="KW-0949">S-adenosyl-L-methionine</keyword>
<keyword evidence="4" id="KW-0411">Iron-sulfur</keyword>
<dbReference type="InterPro" id="IPR050377">
    <property type="entry name" value="Radical_SAM_PqqE_MftC-like"/>
</dbReference>
<evidence type="ECO:0000256" key="4">
    <source>
        <dbReference type="ARBA" id="ARBA00023014"/>
    </source>
</evidence>
<dbReference type="CDD" id="cd21109">
    <property type="entry name" value="SPASM"/>
    <property type="match status" value="1"/>
</dbReference>
<dbReference type="SFLD" id="SFLDF00365">
    <property type="entry name" value="thuricin_CD_(TrnCD-like)"/>
    <property type="match status" value="1"/>
</dbReference>
<gene>
    <name evidence="7" type="ORF">G5C65_31600</name>
</gene>
<dbReference type="GO" id="GO:0046872">
    <property type="term" value="F:metal ion binding"/>
    <property type="evidence" value="ECO:0007669"/>
    <property type="project" value="UniProtKB-KW"/>
</dbReference>
<feature type="domain" description="Radical SAM core" evidence="5">
    <location>
        <begin position="22"/>
        <end position="169"/>
    </location>
</feature>
<dbReference type="SFLD" id="SFLDS00029">
    <property type="entry name" value="Radical_SAM"/>
    <property type="match status" value="1"/>
</dbReference>
<name>A0A6G4X819_9ACTN</name>
<dbReference type="SUPFAM" id="SSF102114">
    <property type="entry name" value="Radical SAM enzymes"/>
    <property type="match status" value="1"/>
</dbReference>
<dbReference type="PANTHER" id="PTHR11228">
    <property type="entry name" value="RADICAL SAM DOMAIN PROTEIN"/>
    <property type="match status" value="1"/>
</dbReference>
<dbReference type="RefSeq" id="WP_165302476.1">
    <property type="nucleotide sequence ID" value="NZ_JAAKZZ010000545.1"/>
</dbReference>
<comment type="caution">
    <text evidence="7">The sequence shown here is derived from an EMBL/GenBank/DDBJ whole genome shotgun (WGS) entry which is preliminary data.</text>
</comment>
<dbReference type="GO" id="GO:0051536">
    <property type="term" value="F:iron-sulfur cluster binding"/>
    <property type="evidence" value="ECO:0007669"/>
    <property type="project" value="UniProtKB-KW"/>
</dbReference>
<dbReference type="SFLD" id="SFLDG01216">
    <property type="entry name" value="thioether_bond_formation_requi"/>
    <property type="match status" value="1"/>
</dbReference>
<dbReference type="SFLD" id="SFLDG01067">
    <property type="entry name" value="SPASM/twitch_domain_containing"/>
    <property type="match status" value="1"/>
</dbReference>
<sequence length="322" mass="34864">MSALTVEQVSADSVVLRSLALEITGRCQNRCPLHCYAKSGPAGSHGTMTRDDWYRVLDEGAALGVRQVQYIGGEPTLHPHLPRLVDRALGLGMRVEVFSNLVHVRPSLWHVFERAGVNLATSYYSDDPAEHEQITGGRGSYARTRANIAEAIRRGIPLRASLVHVLEGQRTEQARAELRRLGGVGDLRADRVRRIGNGDRAPAKTTDHDPGQLCGRCGRDRAAVLPDGRVALCVMSRFLSVGSIHLAGLPDLVDSPEWRAALARVPARDGAMCRPRDGCEPAMPDCGPKQSPFPATPVTACKPDQDGEDCAPAEQEACKPSF</sequence>
<keyword evidence="3" id="KW-0408">Iron</keyword>
<feature type="domain" description="4Fe4S-binding SPASM" evidence="6">
    <location>
        <begin position="214"/>
        <end position="264"/>
    </location>
</feature>
<dbReference type="PANTHER" id="PTHR11228:SF7">
    <property type="entry name" value="PQQA PEPTIDE CYCLASE"/>
    <property type="match status" value="1"/>
</dbReference>
<protein>
    <submittedName>
        <fullName evidence="7">Radical SAM/SPASM domain-containing protein</fullName>
    </submittedName>
</protein>
<accession>A0A6G4X819</accession>
<keyword evidence="8" id="KW-1185">Reference proteome</keyword>
<dbReference type="CDD" id="cd01335">
    <property type="entry name" value="Radical_SAM"/>
    <property type="match status" value="1"/>
</dbReference>
<proteinExistence type="predicted"/>
<dbReference type="EMBL" id="JAAKZZ010000545">
    <property type="protein sequence ID" value="NGO72811.1"/>
    <property type="molecule type" value="Genomic_DNA"/>
</dbReference>